<feature type="transmembrane region" description="Helical" evidence="7">
    <location>
        <begin position="105"/>
        <end position="133"/>
    </location>
</feature>
<keyword evidence="2 7" id="KW-0812">Transmembrane</keyword>
<gene>
    <name evidence="8" type="ORF">IFM89_032331</name>
</gene>
<evidence type="ECO:0000256" key="2">
    <source>
        <dbReference type="ARBA" id="ARBA00022692"/>
    </source>
</evidence>
<comment type="subcellular location">
    <subcellularLocation>
        <location evidence="1">Endomembrane system</location>
        <topology evidence="1">Multi-pass membrane protein</topology>
    </subcellularLocation>
</comment>
<dbReference type="GO" id="GO:0012505">
    <property type="term" value="C:endomembrane system"/>
    <property type="evidence" value="ECO:0007669"/>
    <property type="project" value="UniProtKB-SubCell"/>
</dbReference>
<evidence type="ECO:0000256" key="6">
    <source>
        <dbReference type="ARBA" id="ARBA00029467"/>
    </source>
</evidence>
<evidence type="ECO:0000313" key="9">
    <source>
        <dbReference type="Proteomes" id="UP000631114"/>
    </source>
</evidence>
<evidence type="ECO:0000256" key="1">
    <source>
        <dbReference type="ARBA" id="ARBA00004127"/>
    </source>
</evidence>
<comment type="caution">
    <text evidence="8">The sequence shown here is derived from an EMBL/GenBank/DDBJ whole genome shotgun (WGS) entry which is preliminary data.</text>
</comment>
<proteinExistence type="inferred from homology"/>
<organism evidence="8 9">
    <name type="scientific">Coptis chinensis</name>
    <dbReference type="NCBI Taxonomy" id="261450"/>
    <lineage>
        <taxon>Eukaryota</taxon>
        <taxon>Viridiplantae</taxon>
        <taxon>Streptophyta</taxon>
        <taxon>Embryophyta</taxon>
        <taxon>Tracheophyta</taxon>
        <taxon>Spermatophyta</taxon>
        <taxon>Magnoliopsida</taxon>
        <taxon>Ranunculales</taxon>
        <taxon>Ranunculaceae</taxon>
        <taxon>Coptidoideae</taxon>
        <taxon>Coptis</taxon>
    </lineage>
</organism>
<name>A0A835M230_9MAGN</name>
<accession>A0A835M230</accession>
<dbReference type="InterPro" id="IPR052222">
    <property type="entry name" value="DESIGUAL"/>
</dbReference>
<evidence type="ECO:0000256" key="5">
    <source>
        <dbReference type="ARBA" id="ARBA00023136"/>
    </source>
</evidence>
<evidence type="ECO:0000256" key="7">
    <source>
        <dbReference type="SAM" id="Phobius"/>
    </source>
</evidence>
<keyword evidence="3" id="KW-0732">Signal</keyword>
<dbReference type="EMBL" id="JADFTS010000003">
    <property type="protein sequence ID" value="KAF9616778.1"/>
    <property type="molecule type" value="Genomic_DNA"/>
</dbReference>
<dbReference type="OrthoDB" id="1931917at2759"/>
<dbReference type="InterPro" id="IPR009606">
    <property type="entry name" value="DEAL/Modifying_wall_lignin1/2"/>
</dbReference>
<keyword evidence="9" id="KW-1185">Reference proteome</keyword>
<comment type="similarity">
    <text evidence="6">Belongs to the DESIGUAL family.</text>
</comment>
<evidence type="ECO:0000256" key="4">
    <source>
        <dbReference type="ARBA" id="ARBA00022989"/>
    </source>
</evidence>
<feature type="transmembrane region" description="Helical" evidence="7">
    <location>
        <begin position="159"/>
        <end position="178"/>
    </location>
</feature>
<evidence type="ECO:0000256" key="3">
    <source>
        <dbReference type="ARBA" id="ARBA00022729"/>
    </source>
</evidence>
<dbReference type="PANTHER" id="PTHR31769">
    <property type="entry name" value="OS07G0462200 PROTEIN-RELATED"/>
    <property type="match status" value="1"/>
</dbReference>
<dbReference type="Pfam" id="PF06749">
    <property type="entry name" value="DUF1218"/>
    <property type="match status" value="1"/>
</dbReference>
<feature type="transmembrane region" description="Helical" evidence="7">
    <location>
        <begin position="73"/>
        <end position="93"/>
    </location>
</feature>
<evidence type="ECO:0000313" key="8">
    <source>
        <dbReference type="EMBL" id="KAF9616778.1"/>
    </source>
</evidence>
<protein>
    <submittedName>
        <fullName evidence="8">Uncharacterized protein</fullName>
    </submittedName>
</protein>
<dbReference type="Proteomes" id="UP000631114">
    <property type="component" value="Unassembled WGS sequence"/>
</dbReference>
<reference evidence="8 9" key="1">
    <citation type="submission" date="2020-10" db="EMBL/GenBank/DDBJ databases">
        <title>The Coptis chinensis genome and diversification of protoberbering-type alkaloids.</title>
        <authorList>
            <person name="Wang B."/>
            <person name="Shu S."/>
            <person name="Song C."/>
            <person name="Liu Y."/>
        </authorList>
    </citation>
    <scope>NUCLEOTIDE SEQUENCE [LARGE SCALE GENOMIC DNA]</scope>
    <source>
        <strain evidence="8">HL-2020</strain>
        <tissue evidence="8">Leaf</tissue>
    </source>
</reference>
<keyword evidence="5 7" id="KW-0472">Membrane</keyword>
<sequence>MKMIHFSLVVTFFGVAAFIFGVLAENYKYYSGLFSISILIFFFKFPHQPAAGTAIPGKDVVICKFPSDPSVGFGSASFVAIILTTIAGIMSVFHSYKGISVPKAVLFKSTALVTFFWVAIFVTIFGGAMMLWATVSEGLHRVRNVHHTLDYACPTAKTGLFGGAAFLALDASLFWLICQMLTKNSREDHLEDDPKGEYGEVLATDFAPKI</sequence>
<keyword evidence="4 7" id="KW-1133">Transmembrane helix</keyword>
<dbReference type="AlphaFoldDB" id="A0A835M230"/>